<reference evidence="1 2" key="1">
    <citation type="journal article" date="2019" name="Int. J. Syst. Evol. Microbiol.">
        <title>The Global Catalogue of Microorganisms (GCM) 10K type strain sequencing project: providing services to taxonomists for standard genome sequencing and annotation.</title>
        <authorList>
            <consortium name="The Broad Institute Genomics Platform"/>
            <consortium name="The Broad Institute Genome Sequencing Center for Infectious Disease"/>
            <person name="Wu L."/>
            <person name="Ma J."/>
        </authorList>
    </citation>
    <scope>NUCLEOTIDE SEQUENCE [LARGE SCALE GENOMIC DNA]</scope>
    <source>
        <strain evidence="1 2">JCM 14307</strain>
    </source>
</reference>
<organism evidence="1 2">
    <name type="scientific">Kribbella yunnanensis</name>
    <dbReference type="NCBI Taxonomy" id="190194"/>
    <lineage>
        <taxon>Bacteria</taxon>
        <taxon>Bacillati</taxon>
        <taxon>Actinomycetota</taxon>
        <taxon>Actinomycetes</taxon>
        <taxon>Propionibacteriales</taxon>
        <taxon>Kribbellaceae</taxon>
        <taxon>Kribbella</taxon>
    </lineage>
</organism>
<gene>
    <name evidence="1" type="ORF">GCM10009745_03400</name>
</gene>
<dbReference type="Proteomes" id="UP001500280">
    <property type="component" value="Unassembled WGS sequence"/>
</dbReference>
<accession>A0ABN2G4J6</accession>
<protein>
    <submittedName>
        <fullName evidence="1">Uncharacterized protein</fullName>
    </submittedName>
</protein>
<dbReference type="Pfam" id="PF21813">
    <property type="entry name" value="DUF6882"/>
    <property type="match status" value="1"/>
</dbReference>
<dbReference type="InterPro" id="IPR049249">
    <property type="entry name" value="DUF6882"/>
</dbReference>
<name>A0ABN2G4J6_9ACTN</name>
<proteinExistence type="predicted"/>
<evidence type="ECO:0000313" key="1">
    <source>
        <dbReference type="EMBL" id="GAA1664930.1"/>
    </source>
</evidence>
<sequence length="156" mass="17577">MIRRMEHDHQEWDRIVQEATTRAAARQEQLVEQLGDDVQYDWDLEQATITWSRAGQAFRTARLTLIGTVSLAESTWLWSWANDSLPPASVGDMPKVRQYGEAHGYPVLPWPSFNNHPGLVKEARVVSAAVLDATALWTDQSGDVVLHFLLHDLTGS</sequence>
<keyword evidence="2" id="KW-1185">Reference proteome</keyword>
<evidence type="ECO:0000313" key="2">
    <source>
        <dbReference type="Proteomes" id="UP001500280"/>
    </source>
</evidence>
<dbReference type="EMBL" id="BAAANF010000002">
    <property type="protein sequence ID" value="GAA1664930.1"/>
    <property type="molecule type" value="Genomic_DNA"/>
</dbReference>
<comment type="caution">
    <text evidence="1">The sequence shown here is derived from an EMBL/GenBank/DDBJ whole genome shotgun (WGS) entry which is preliminary data.</text>
</comment>